<dbReference type="EMBL" id="ML181237">
    <property type="protein sequence ID" value="THU76045.1"/>
    <property type="molecule type" value="Genomic_DNA"/>
</dbReference>
<gene>
    <name evidence="2" type="ORF">K435DRAFT_563073</name>
</gene>
<dbReference type="AlphaFoldDB" id="A0A4V4HAL6"/>
<proteinExistence type="predicted"/>
<dbReference type="OrthoDB" id="432234at2759"/>
<keyword evidence="3" id="KW-1185">Reference proteome</keyword>
<reference evidence="2 3" key="1">
    <citation type="journal article" date="2019" name="Nat. Ecol. Evol.">
        <title>Megaphylogeny resolves global patterns of mushroom evolution.</title>
        <authorList>
            <person name="Varga T."/>
            <person name="Krizsan K."/>
            <person name="Foldi C."/>
            <person name="Dima B."/>
            <person name="Sanchez-Garcia M."/>
            <person name="Sanchez-Ramirez S."/>
            <person name="Szollosi G.J."/>
            <person name="Szarkandi J.G."/>
            <person name="Papp V."/>
            <person name="Albert L."/>
            <person name="Andreopoulos W."/>
            <person name="Angelini C."/>
            <person name="Antonin V."/>
            <person name="Barry K.W."/>
            <person name="Bougher N.L."/>
            <person name="Buchanan P."/>
            <person name="Buyck B."/>
            <person name="Bense V."/>
            <person name="Catcheside P."/>
            <person name="Chovatia M."/>
            <person name="Cooper J."/>
            <person name="Damon W."/>
            <person name="Desjardin D."/>
            <person name="Finy P."/>
            <person name="Geml J."/>
            <person name="Haridas S."/>
            <person name="Hughes K."/>
            <person name="Justo A."/>
            <person name="Karasinski D."/>
            <person name="Kautmanova I."/>
            <person name="Kiss B."/>
            <person name="Kocsube S."/>
            <person name="Kotiranta H."/>
            <person name="LaButti K.M."/>
            <person name="Lechner B.E."/>
            <person name="Liimatainen K."/>
            <person name="Lipzen A."/>
            <person name="Lukacs Z."/>
            <person name="Mihaltcheva S."/>
            <person name="Morgado L.N."/>
            <person name="Niskanen T."/>
            <person name="Noordeloos M.E."/>
            <person name="Ohm R.A."/>
            <person name="Ortiz-Santana B."/>
            <person name="Ovrebo C."/>
            <person name="Racz N."/>
            <person name="Riley R."/>
            <person name="Savchenko A."/>
            <person name="Shiryaev A."/>
            <person name="Soop K."/>
            <person name="Spirin V."/>
            <person name="Szebenyi C."/>
            <person name="Tomsovsky M."/>
            <person name="Tulloss R.E."/>
            <person name="Uehling J."/>
            <person name="Grigoriev I.V."/>
            <person name="Vagvolgyi C."/>
            <person name="Papp T."/>
            <person name="Martin F.M."/>
            <person name="Miettinen O."/>
            <person name="Hibbett D.S."/>
            <person name="Nagy L.G."/>
        </authorList>
    </citation>
    <scope>NUCLEOTIDE SEQUENCE [LARGE SCALE GENOMIC DNA]</scope>
    <source>
        <strain evidence="2 3">CBS 962.96</strain>
    </source>
</reference>
<feature type="non-terminal residue" evidence="2">
    <location>
        <position position="117"/>
    </location>
</feature>
<feature type="non-terminal residue" evidence="2">
    <location>
        <position position="1"/>
    </location>
</feature>
<sequence length="117" mass="13263">DPYDAIFGDGSDMMEIDMPEDSSIDDKTRHAINKFRQAEDALKLESCSQCLENRWNSDVKDGECRRCRHDKSDTKPWSKGNNVCPSLKTIALTGLTELEEQMISLNLSVMSVRYTKG</sequence>
<evidence type="ECO:0000313" key="3">
    <source>
        <dbReference type="Proteomes" id="UP000297245"/>
    </source>
</evidence>
<protein>
    <submittedName>
        <fullName evidence="2">Uncharacterized protein</fullName>
    </submittedName>
</protein>
<organism evidence="2 3">
    <name type="scientific">Dendrothele bispora (strain CBS 962.96)</name>
    <dbReference type="NCBI Taxonomy" id="1314807"/>
    <lineage>
        <taxon>Eukaryota</taxon>
        <taxon>Fungi</taxon>
        <taxon>Dikarya</taxon>
        <taxon>Basidiomycota</taxon>
        <taxon>Agaricomycotina</taxon>
        <taxon>Agaricomycetes</taxon>
        <taxon>Agaricomycetidae</taxon>
        <taxon>Agaricales</taxon>
        <taxon>Agaricales incertae sedis</taxon>
        <taxon>Dendrothele</taxon>
    </lineage>
</organism>
<accession>A0A4V4HAL6</accession>
<feature type="region of interest" description="Disordered" evidence="1">
    <location>
        <begin position="1"/>
        <end position="21"/>
    </location>
</feature>
<feature type="compositionally biased region" description="Acidic residues" evidence="1">
    <location>
        <begin position="12"/>
        <end position="21"/>
    </location>
</feature>
<name>A0A4V4HAL6_DENBC</name>
<dbReference type="Proteomes" id="UP000297245">
    <property type="component" value="Unassembled WGS sequence"/>
</dbReference>
<evidence type="ECO:0000256" key="1">
    <source>
        <dbReference type="SAM" id="MobiDB-lite"/>
    </source>
</evidence>
<evidence type="ECO:0000313" key="2">
    <source>
        <dbReference type="EMBL" id="THU76045.1"/>
    </source>
</evidence>